<feature type="non-terminal residue" evidence="1">
    <location>
        <position position="439"/>
    </location>
</feature>
<evidence type="ECO:0000313" key="2">
    <source>
        <dbReference type="Proteomes" id="UP001163850"/>
    </source>
</evidence>
<name>A0AA38PQ62_9AGAR</name>
<dbReference type="EMBL" id="MU802424">
    <property type="protein sequence ID" value="KAJ3979235.1"/>
    <property type="molecule type" value="Genomic_DNA"/>
</dbReference>
<dbReference type="InterPro" id="IPR036397">
    <property type="entry name" value="RNaseH_sf"/>
</dbReference>
<sequence>KRRKLDVSVQKSRELARRTKCDALSMALKDIQKVIESKRIEFKAGEHGLQAYRARAIQSHLHMVVHNNRKWVDASERAAESQNFAAHWGGRMVRMWTRKWVDERTLPESRQGCHAKAFSFLEDPSIRAELCSYLRSNKWSMNPTKLRDFVKSSIITPEAQKHIQNAINNEMPRGLIHYLETELFPRIQLKVVHSINLRTARKWLHKEEWTFENDFRLKKKGPGRGLHQSDVITSVVGWLKEGSQTLEYGKNYEGYWNGELFVKQLKERIIPAFEKAHGAGYRALFMVDHSQGHAAYSTDALLPQRMNLNPGGKQAQMRNGWFTHDGQIITQSMIFPPDHHEFSDMPKGMKHFFWGAVKKYLRDNCDYTFETLKMNMPKALASVSVLTIRRWEHRMVRWMEAYRSGMDAKEAQFQVRAFSSKKYKSHRRVPESLAQQFDA</sequence>
<comment type="caution">
    <text evidence="1">The sequence shown here is derived from an EMBL/GenBank/DDBJ whole genome shotgun (WGS) entry which is preliminary data.</text>
</comment>
<organism evidence="1 2">
    <name type="scientific">Lentinula detonsa</name>
    <dbReference type="NCBI Taxonomy" id="2804962"/>
    <lineage>
        <taxon>Eukaryota</taxon>
        <taxon>Fungi</taxon>
        <taxon>Dikarya</taxon>
        <taxon>Basidiomycota</taxon>
        <taxon>Agaricomycotina</taxon>
        <taxon>Agaricomycetes</taxon>
        <taxon>Agaricomycetidae</taxon>
        <taxon>Agaricales</taxon>
        <taxon>Marasmiineae</taxon>
        <taxon>Omphalotaceae</taxon>
        <taxon>Lentinula</taxon>
    </lineage>
</organism>
<dbReference type="Gene3D" id="3.30.420.10">
    <property type="entry name" value="Ribonuclease H-like superfamily/Ribonuclease H"/>
    <property type="match status" value="1"/>
</dbReference>
<dbReference type="PANTHER" id="PTHR35871">
    <property type="entry name" value="EXPRESSED PROTEIN"/>
    <property type="match status" value="1"/>
</dbReference>
<dbReference type="AlphaFoldDB" id="A0AA38PQ62"/>
<protein>
    <recommendedName>
        <fullName evidence="3">DDE-1 domain-containing protein</fullName>
    </recommendedName>
</protein>
<dbReference type="GO" id="GO:0003676">
    <property type="term" value="F:nucleic acid binding"/>
    <property type="evidence" value="ECO:0007669"/>
    <property type="project" value="InterPro"/>
</dbReference>
<reference evidence="1" key="1">
    <citation type="submission" date="2022-08" db="EMBL/GenBank/DDBJ databases">
        <authorList>
            <consortium name="DOE Joint Genome Institute"/>
            <person name="Min B."/>
            <person name="Riley R."/>
            <person name="Sierra-Patev S."/>
            <person name="Naranjo-Ortiz M."/>
            <person name="Looney B."/>
            <person name="Konkel Z."/>
            <person name="Slot J.C."/>
            <person name="Sakamoto Y."/>
            <person name="Steenwyk J.L."/>
            <person name="Rokas A."/>
            <person name="Carro J."/>
            <person name="Camarero S."/>
            <person name="Ferreira P."/>
            <person name="Molpeceres G."/>
            <person name="Ruiz-Duenas F.J."/>
            <person name="Serrano A."/>
            <person name="Henrissat B."/>
            <person name="Drula E."/>
            <person name="Hughes K.W."/>
            <person name="Mata J.L."/>
            <person name="Ishikawa N.K."/>
            <person name="Vargas-Isla R."/>
            <person name="Ushijima S."/>
            <person name="Smith C.A."/>
            <person name="Ahrendt S."/>
            <person name="Andreopoulos W."/>
            <person name="He G."/>
            <person name="Labutti K."/>
            <person name="Lipzen A."/>
            <person name="Ng V."/>
            <person name="Sandor L."/>
            <person name="Barry K."/>
            <person name="Martinez A.T."/>
            <person name="Xiao Y."/>
            <person name="Gibbons J.G."/>
            <person name="Terashima K."/>
            <person name="Hibbett D.S."/>
            <person name="Grigoriev I.V."/>
        </authorList>
    </citation>
    <scope>NUCLEOTIDE SEQUENCE</scope>
    <source>
        <strain evidence="1">TFB7829</strain>
    </source>
</reference>
<gene>
    <name evidence="1" type="ORF">F5890DRAFT_1421649</name>
</gene>
<evidence type="ECO:0008006" key="3">
    <source>
        <dbReference type="Google" id="ProtNLM"/>
    </source>
</evidence>
<dbReference type="PANTHER" id="PTHR35871:SF1">
    <property type="entry name" value="CXC1-LIKE CYSTEINE CLUSTER ASSOCIATED WITH KDZ TRANSPOSASES DOMAIN-CONTAINING PROTEIN"/>
    <property type="match status" value="1"/>
</dbReference>
<dbReference type="Proteomes" id="UP001163850">
    <property type="component" value="Unassembled WGS sequence"/>
</dbReference>
<proteinExistence type="predicted"/>
<accession>A0AA38PQ62</accession>
<evidence type="ECO:0000313" key="1">
    <source>
        <dbReference type="EMBL" id="KAJ3979235.1"/>
    </source>
</evidence>